<evidence type="ECO:0000256" key="5">
    <source>
        <dbReference type="ARBA" id="ARBA00022692"/>
    </source>
</evidence>
<sequence length="199" mass="21692">MIDATIERFCRVIDLAVAAALAVMVVLVFGNVVLRYGFNSGIAVSEEVSRWLFVWLCFMGAVVAMKDGAHLGTDMLVSRLPVAGKKACMVLGHLLMLYVTWLFLDGSWQQARLNHDVTAPVTGAPVSVFYAAGVVFSLCAGLLLLLQLARLLTGRLRESELVMVKESEEQAELETLQAELAREESLRASSPPPGSRTRP</sequence>
<feature type="compositionally biased region" description="Pro residues" evidence="10">
    <location>
        <begin position="190"/>
        <end position="199"/>
    </location>
</feature>
<evidence type="ECO:0000259" key="11">
    <source>
        <dbReference type="Pfam" id="PF04290"/>
    </source>
</evidence>
<evidence type="ECO:0000313" key="13">
    <source>
        <dbReference type="Proteomes" id="UP001180536"/>
    </source>
</evidence>
<organism evidence="12 13">
    <name type="scientific">Pelomonas aquatica</name>
    <dbReference type="NCBI Taxonomy" id="431058"/>
    <lineage>
        <taxon>Bacteria</taxon>
        <taxon>Pseudomonadati</taxon>
        <taxon>Pseudomonadota</taxon>
        <taxon>Betaproteobacteria</taxon>
        <taxon>Burkholderiales</taxon>
        <taxon>Sphaerotilaceae</taxon>
        <taxon>Roseateles</taxon>
    </lineage>
</organism>
<dbReference type="Pfam" id="PF04290">
    <property type="entry name" value="DctQ"/>
    <property type="match status" value="1"/>
</dbReference>
<feature type="region of interest" description="Disordered" evidence="10">
    <location>
        <begin position="180"/>
        <end position="199"/>
    </location>
</feature>
<keyword evidence="13" id="KW-1185">Reference proteome</keyword>
<feature type="transmembrane region" description="Helical" evidence="9">
    <location>
        <begin position="124"/>
        <end position="146"/>
    </location>
</feature>
<evidence type="ECO:0000256" key="10">
    <source>
        <dbReference type="SAM" id="MobiDB-lite"/>
    </source>
</evidence>
<evidence type="ECO:0000256" key="9">
    <source>
        <dbReference type="RuleBase" id="RU369079"/>
    </source>
</evidence>
<keyword evidence="3" id="KW-1003">Cell membrane</keyword>
<dbReference type="InterPro" id="IPR055348">
    <property type="entry name" value="DctQ"/>
</dbReference>
<feature type="domain" description="Tripartite ATP-independent periplasmic transporters DctQ component" evidence="11">
    <location>
        <begin position="24"/>
        <end position="153"/>
    </location>
</feature>
<dbReference type="Proteomes" id="UP001180536">
    <property type="component" value="Unassembled WGS sequence"/>
</dbReference>
<gene>
    <name evidence="12" type="ORF">J2X16_001715</name>
</gene>
<keyword evidence="2 9" id="KW-0813">Transport</keyword>
<keyword evidence="5 9" id="KW-0812">Transmembrane</keyword>
<comment type="subunit">
    <text evidence="9">The complex comprises the extracytoplasmic solute receptor protein and the two transmembrane proteins.</text>
</comment>
<dbReference type="PANTHER" id="PTHR35011">
    <property type="entry name" value="2,3-DIKETO-L-GULONATE TRAP TRANSPORTER SMALL PERMEASE PROTEIN YIAM"/>
    <property type="match status" value="1"/>
</dbReference>
<evidence type="ECO:0000256" key="4">
    <source>
        <dbReference type="ARBA" id="ARBA00022519"/>
    </source>
</evidence>
<keyword evidence="6 9" id="KW-1133">Transmembrane helix</keyword>
<comment type="subcellular location">
    <subcellularLocation>
        <location evidence="1 9">Cell inner membrane</location>
        <topology evidence="1 9">Multi-pass membrane protein</topology>
    </subcellularLocation>
</comment>
<keyword evidence="7 9" id="KW-0472">Membrane</keyword>
<dbReference type="EMBL" id="JAVDXQ010000002">
    <property type="protein sequence ID" value="MDR7296376.1"/>
    <property type="molecule type" value="Genomic_DNA"/>
</dbReference>
<evidence type="ECO:0000256" key="2">
    <source>
        <dbReference type="ARBA" id="ARBA00022448"/>
    </source>
</evidence>
<dbReference type="PANTHER" id="PTHR35011:SF2">
    <property type="entry name" value="2,3-DIKETO-L-GULONATE TRAP TRANSPORTER SMALL PERMEASE PROTEIN YIAM"/>
    <property type="match status" value="1"/>
</dbReference>
<name>A0ABU1Z9G7_9BURK</name>
<feature type="transmembrane region" description="Helical" evidence="9">
    <location>
        <begin position="48"/>
        <end position="65"/>
    </location>
</feature>
<evidence type="ECO:0000256" key="6">
    <source>
        <dbReference type="ARBA" id="ARBA00022989"/>
    </source>
</evidence>
<evidence type="ECO:0000313" key="12">
    <source>
        <dbReference type="EMBL" id="MDR7296376.1"/>
    </source>
</evidence>
<evidence type="ECO:0000256" key="8">
    <source>
        <dbReference type="ARBA" id="ARBA00038436"/>
    </source>
</evidence>
<feature type="transmembrane region" description="Helical" evidence="9">
    <location>
        <begin position="86"/>
        <end position="104"/>
    </location>
</feature>
<protein>
    <recommendedName>
        <fullName evidence="9">TRAP transporter small permease protein</fullName>
    </recommendedName>
</protein>
<feature type="transmembrane region" description="Helical" evidence="9">
    <location>
        <begin position="12"/>
        <end position="36"/>
    </location>
</feature>
<proteinExistence type="inferred from homology"/>
<comment type="caution">
    <text evidence="12">The sequence shown here is derived from an EMBL/GenBank/DDBJ whole genome shotgun (WGS) entry which is preliminary data.</text>
</comment>
<accession>A0ABU1Z9G7</accession>
<reference evidence="12 13" key="1">
    <citation type="submission" date="2023-07" db="EMBL/GenBank/DDBJ databases">
        <title>Sorghum-associated microbial communities from plants grown in Nebraska, USA.</title>
        <authorList>
            <person name="Schachtman D."/>
        </authorList>
    </citation>
    <scope>NUCLEOTIDE SEQUENCE [LARGE SCALE GENOMIC DNA]</scope>
    <source>
        <strain evidence="12 13">BE310</strain>
    </source>
</reference>
<evidence type="ECO:0000256" key="3">
    <source>
        <dbReference type="ARBA" id="ARBA00022475"/>
    </source>
</evidence>
<comment type="similarity">
    <text evidence="8 9">Belongs to the TRAP transporter small permease family.</text>
</comment>
<comment type="function">
    <text evidence="9">Part of the tripartite ATP-independent periplasmic (TRAP) transport system.</text>
</comment>
<evidence type="ECO:0000256" key="7">
    <source>
        <dbReference type="ARBA" id="ARBA00023136"/>
    </source>
</evidence>
<keyword evidence="4 9" id="KW-0997">Cell inner membrane</keyword>
<dbReference type="InterPro" id="IPR007387">
    <property type="entry name" value="TRAP_DctQ"/>
</dbReference>
<dbReference type="RefSeq" id="WP_310343698.1">
    <property type="nucleotide sequence ID" value="NZ_JAVDXQ010000002.1"/>
</dbReference>
<evidence type="ECO:0000256" key="1">
    <source>
        <dbReference type="ARBA" id="ARBA00004429"/>
    </source>
</evidence>